<dbReference type="AlphaFoldDB" id="A0AAW0N236"/>
<organism evidence="1 2">
    <name type="scientific">Mugilogobius chulae</name>
    <name type="common">yellowstripe goby</name>
    <dbReference type="NCBI Taxonomy" id="88201"/>
    <lineage>
        <taxon>Eukaryota</taxon>
        <taxon>Metazoa</taxon>
        <taxon>Chordata</taxon>
        <taxon>Craniata</taxon>
        <taxon>Vertebrata</taxon>
        <taxon>Euteleostomi</taxon>
        <taxon>Actinopterygii</taxon>
        <taxon>Neopterygii</taxon>
        <taxon>Teleostei</taxon>
        <taxon>Neoteleostei</taxon>
        <taxon>Acanthomorphata</taxon>
        <taxon>Gobiaria</taxon>
        <taxon>Gobiiformes</taxon>
        <taxon>Gobioidei</taxon>
        <taxon>Gobiidae</taxon>
        <taxon>Gobionellinae</taxon>
        <taxon>Mugilogobius</taxon>
    </lineage>
</organism>
<accession>A0AAW0N236</accession>
<keyword evidence="2" id="KW-1185">Reference proteome</keyword>
<dbReference type="EMBL" id="JBBPFD010000021">
    <property type="protein sequence ID" value="KAK7882768.1"/>
    <property type="molecule type" value="Genomic_DNA"/>
</dbReference>
<proteinExistence type="predicted"/>
<comment type="caution">
    <text evidence="1">The sequence shown here is derived from an EMBL/GenBank/DDBJ whole genome shotgun (WGS) entry which is preliminary data.</text>
</comment>
<evidence type="ECO:0000313" key="2">
    <source>
        <dbReference type="Proteomes" id="UP001460270"/>
    </source>
</evidence>
<name>A0AAW0N236_9GOBI</name>
<gene>
    <name evidence="1" type="ORF">WMY93_028942</name>
</gene>
<evidence type="ECO:0000313" key="1">
    <source>
        <dbReference type="EMBL" id="KAK7882768.1"/>
    </source>
</evidence>
<reference evidence="2" key="1">
    <citation type="submission" date="2024-04" db="EMBL/GenBank/DDBJ databases">
        <title>Salinicola lusitanus LLJ914,a marine bacterium isolated from the Okinawa Trough.</title>
        <authorList>
            <person name="Li J."/>
        </authorList>
    </citation>
    <scope>NUCLEOTIDE SEQUENCE [LARGE SCALE GENOMIC DNA]</scope>
</reference>
<sequence>MLCSVIKVAHPRSANRADGGVKWSVHRLPLDWAGGRAFWAGQTAVLLCKTALEAVCGADSWLMSQACSYKQWSRVQQFGESADCQHHIHTEHSIKAQAGGAVDQTCTVSHS</sequence>
<protein>
    <submittedName>
        <fullName evidence="1">Uncharacterized protein</fullName>
    </submittedName>
</protein>
<dbReference type="Proteomes" id="UP001460270">
    <property type="component" value="Unassembled WGS sequence"/>
</dbReference>